<dbReference type="GO" id="GO:0016787">
    <property type="term" value="F:hydrolase activity"/>
    <property type="evidence" value="ECO:0007669"/>
    <property type="project" value="UniProtKB-KW"/>
</dbReference>
<dbReference type="SUPFAM" id="SSF55811">
    <property type="entry name" value="Nudix"/>
    <property type="match status" value="1"/>
</dbReference>
<keyword evidence="3 4" id="KW-0378">Hydrolase</keyword>
<evidence type="ECO:0000256" key="1">
    <source>
        <dbReference type="ARBA" id="ARBA00001946"/>
    </source>
</evidence>
<evidence type="ECO:0000313" key="6">
    <source>
        <dbReference type="EMBL" id="RFU36557.1"/>
    </source>
</evidence>
<dbReference type="EMBL" id="QURH01001046">
    <property type="protein sequence ID" value="RFU36557.1"/>
    <property type="molecule type" value="Genomic_DNA"/>
</dbReference>
<comment type="cofactor">
    <cofactor evidence="1">
        <name>Mg(2+)</name>
        <dbReference type="ChEBI" id="CHEBI:18420"/>
    </cofactor>
</comment>
<evidence type="ECO:0000259" key="5">
    <source>
        <dbReference type="PROSITE" id="PS51462"/>
    </source>
</evidence>
<dbReference type="PRINTS" id="PR00502">
    <property type="entry name" value="NUDIXFAMILY"/>
</dbReference>
<dbReference type="CDD" id="cd04685">
    <property type="entry name" value="NUDIX_Hydrolase"/>
    <property type="match status" value="1"/>
</dbReference>
<dbReference type="PANTHER" id="PTHR43046">
    <property type="entry name" value="GDP-MANNOSE MANNOSYL HYDROLASE"/>
    <property type="match status" value="1"/>
</dbReference>
<name>A0A372J992_9ACTN</name>
<dbReference type="PROSITE" id="PS00893">
    <property type="entry name" value="NUDIX_BOX"/>
    <property type="match status" value="1"/>
</dbReference>
<dbReference type="Gene3D" id="3.90.79.10">
    <property type="entry name" value="Nucleoside Triphosphate Pyrophosphohydrolase"/>
    <property type="match status" value="1"/>
</dbReference>
<dbReference type="InterPro" id="IPR015797">
    <property type="entry name" value="NUDIX_hydrolase-like_dom_sf"/>
</dbReference>
<dbReference type="PANTHER" id="PTHR43046:SF14">
    <property type="entry name" value="MUTT_NUDIX FAMILY PROTEIN"/>
    <property type="match status" value="1"/>
</dbReference>
<comment type="similarity">
    <text evidence="2 4">Belongs to the Nudix hydrolase family.</text>
</comment>
<comment type="caution">
    <text evidence="6">The sequence shown here is derived from an EMBL/GenBank/DDBJ whole genome shotgun (WGS) entry which is preliminary data.</text>
</comment>
<evidence type="ECO:0000256" key="2">
    <source>
        <dbReference type="ARBA" id="ARBA00005582"/>
    </source>
</evidence>
<proteinExistence type="inferred from homology"/>
<sequence>MARPAVRIICVDGKGRILLMRWRSPHDDRRFWEPPGGGVEPGESDLEAARRELHEETGLPGSSVRNAAFPLERDFLWLGTRYVKTESFFLARFDGTPDVRPTAFSPEENATFLGMAWLSPGEIEALGGALEPSRLLELIGPLLGTS</sequence>
<dbReference type="PROSITE" id="PS51462">
    <property type="entry name" value="NUDIX"/>
    <property type="match status" value="1"/>
</dbReference>
<keyword evidence="7" id="KW-1185">Reference proteome</keyword>
<dbReference type="InterPro" id="IPR020084">
    <property type="entry name" value="NUDIX_hydrolase_CS"/>
</dbReference>
<evidence type="ECO:0000256" key="4">
    <source>
        <dbReference type="RuleBase" id="RU003476"/>
    </source>
</evidence>
<protein>
    <submittedName>
        <fullName evidence="6">NUDIX domain-containing protein</fullName>
    </submittedName>
</protein>
<dbReference type="Proteomes" id="UP000261811">
    <property type="component" value="Unassembled WGS sequence"/>
</dbReference>
<accession>A0A372J992</accession>
<dbReference type="Pfam" id="PF00293">
    <property type="entry name" value="NUDIX"/>
    <property type="match status" value="1"/>
</dbReference>
<evidence type="ECO:0000256" key="3">
    <source>
        <dbReference type="ARBA" id="ARBA00022801"/>
    </source>
</evidence>
<dbReference type="InterPro" id="IPR020476">
    <property type="entry name" value="Nudix_hydrolase"/>
</dbReference>
<dbReference type="InterPro" id="IPR000086">
    <property type="entry name" value="NUDIX_hydrolase_dom"/>
</dbReference>
<organism evidence="6 7">
    <name type="scientific">Actinomadura logoneensis</name>
    <dbReference type="NCBI Taxonomy" id="2293572"/>
    <lineage>
        <taxon>Bacteria</taxon>
        <taxon>Bacillati</taxon>
        <taxon>Actinomycetota</taxon>
        <taxon>Actinomycetes</taxon>
        <taxon>Streptosporangiales</taxon>
        <taxon>Thermomonosporaceae</taxon>
        <taxon>Actinomadura</taxon>
    </lineage>
</organism>
<reference evidence="6 7" key="1">
    <citation type="submission" date="2018-08" db="EMBL/GenBank/DDBJ databases">
        <title>Actinomadura jelena sp. nov., a novel Actinomycete isolated from soil in Chad.</title>
        <authorList>
            <person name="Shi L."/>
        </authorList>
    </citation>
    <scope>NUCLEOTIDE SEQUENCE [LARGE SCALE GENOMIC DNA]</scope>
    <source>
        <strain evidence="6 7">NEAU-G17</strain>
    </source>
</reference>
<feature type="domain" description="Nudix hydrolase" evidence="5">
    <location>
        <begin position="1"/>
        <end position="143"/>
    </location>
</feature>
<gene>
    <name evidence="6" type="ORF">DZF91_37510</name>
</gene>
<dbReference type="AlphaFoldDB" id="A0A372J992"/>
<evidence type="ECO:0000313" key="7">
    <source>
        <dbReference type="Proteomes" id="UP000261811"/>
    </source>
</evidence>